<evidence type="ECO:0000313" key="1">
    <source>
        <dbReference type="EMBL" id="NFV80679.1"/>
    </source>
</evidence>
<proteinExistence type="predicted"/>
<dbReference type="Proteomes" id="UP000480684">
    <property type="component" value="Unassembled WGS sequence"/>
</dbReference>
<name>A0A7C9QUU5_9PROT</name>
<comment type="caution">
    <text evidence="1">The sequence shown here is derived from an EMBL/GenBank/DDBJ whole genome shotgun (WGS) entry which is preliminary data.</text>
</comment>
<sequence length="237" mass="26674">MNMQPASSTPPWLSLASDVLRPQWMYREHPQLQEIQNDLDGRVSLSVQGSLERCISRFANNVCRLAGDGPVYSGWITPYHPYRFPELTQTTFLRLRKQVNPHLARLMVLPGVKGVAGHFLPHYLSCYDAWLCLAHIVIFGNAVLEDLSQAVSARTSSRLKVQHPNSYGFETDTRFPRGHISGSCSARWASLHLRYHVDQSAADPTQLGRFVAGLRESDLLILRGIHQMPGGRLAFKN</sequence>
<accession>A0A7C9QUU5</accession>
<keyword evidence="2" id="KW-1185">Reference proteome</keyword>
<dbReference type="AlphaFoldDB" id="A0A7C9QUU5"/>
<protein>
    <submittedName>
        <fullName evidence="1">Uncharacterized protein</fullName>
    </submittedName>
</protein>
<dbReference type="EMBL" id="JAAIYP010000038">
    <property type="protein sequence ID" value="NFV80679.1"/>
    <property type="molecule type" value="Genomic_DNA"/>
</dbReference>
<organism evidence="1 2">
    <name type="scientific">Magnetospirillum aberrantis SpK</name>
    <dbReference type="NCBI Taxonomy" id="908842"/>
    <lineage>
        <taxon>Bacteria</taxon>
        <taxon>Pseudomonadati</taxon>
        <taxon>Pseudomonadota</taxon>
        <taxon>Alphaproteobacteria</taxon>
        <taxon>Rhodospirillales</taxon>
        <taxon>Rhodospirillaceae</taxon>
        <taxon>Magnetospirillum</taxon>
    </lineage>
</organism>
<gene>
    <name evidence="1" type="ORF">G4223_11230</name>
</gene>
<evidence type="ECO:0000313" key="2">
    <source>
        <dbReference type="Proteomes" id="UP000480684"/>
    </source>
</evidence>
<reference evidence="1 2" key="1">
    <citation type="submission" date="2020-02" db="EMBL/GenBank/DDBJ databases">
        <authorList>
            <person name="Dziuba M."/>
            <person name="Kuznetsov B."/>
            <person name="Mardanov A."/>
            <person name="Ravin N."/>
            <person name="Grouzdev D."/>
        </authorList>
    </citation>
    <scope>NUCLEOTIDE SEQUENCE [LARGE SCALE GENOMIC DNA]</scope>
    <source>
        <strain evidence="1 2">SpK</strain>
    </source>
</reference>
<dbReference type="RefSeq" id="WP_163679374.1">
    <property type="nucleotide sequence ID" value="NZ_JAAIYP010000038.1"/>
</dbReference>